<comment type="caution">
    <text evidence="4">The sequence shown here is derived from an EMBL/GenBank/DDBJ whole genome shotgun (WGS) entry which is preliminary data.</text>
</comment>
<keyword evidence="5" id="KW-1185">Reference proteome</keyword>
<evidence type="ECO:0000313" key="4">
    <source>
        <dbReference type="EMBL" id="TID20280.1"/>
    </source>
</evidence>
<gene>
    <name evidence="4" type="ORF">E6O75_ATG07740</name>
</gene>
<keyword evidence="2" id="KW-0677">Repeat</keyword>
<dbReference type="SUPFAM" id="SSF50978">
    <property type="entry name" value="WD40 repeat-like"/>
    <property type="match status" value="1"/>
</dbReference>
<dbReference type="PANTHER" id="PTHR44472:SF1">
    <property type="entry name" value="DDB1 AND CUL4 ASSOCIATED FACTOR 4"/>
    <property type="match status" value="1"/>
</dbReference>
<dbReference type="InterPro" id="IPR015943">
    <property type="entry name" value="WD40/YVTN_repeat-like_dom_sf"/>
</dbReference>
<dbReference type="PROSITE" id="PS50082">
    <property type="entry name" value="WD_REPEATS_2"/>
    <property type="match status" value="1"/>
</dbReference>
<dbReference type="Gene3D" id="2.130.10.10">
    <property type="entry name" value="YVTN repeat-like/Quinoprotein amine dehydrogenase"/>
    <property type="match status" value="1"/>
</dbReference>
<evidence type="ECO:0000256" key="1">
    <source>
        <dbReference type="ARBA" id="ARBA00022574"/>
    </source>
</evidence>
<dbReference type="InterPro" id="IPR036322">
    <property type="entry name" value="WD40_repeat_dom_sf"/>
</dbReference>
<proteinExistence type="predicted"/>
<organism evidence="4 5">
    <name type="scientific">Venturia nashicola</name>
    <dbReference type="NCBI Taxonomy" id="86259"/>
    <lineage>
        <taxon>Eukaryota</taxon>
        <taxon>Fungi</taxon>
        <taxon>Dikarya</taxon>
        <taxon>Ascomycota</taxon>
        <taxon>Pezizomycotina</taxon>
        <taxon>Dothideomycetes</taxon>
        <taxon>Pleosporomycetidae</taxon>
        <taxon>Venturiales</taxon>
        <taxon>Venturiaceae</taxon>
        <taxon>Venturia</taxon>
    </lineage>
</organism>
<feature type="repeat" description="WD" evidence="3">
    <location>
        <begin position="444"/>
        <end position="466"/>
    </location>
</feature>
<dbReference type="Proteomes" id="UP000298493">
    <property type="component" value="Unassembled WGS sequence"/>
</dbReference>
<dbReference type="PANTHER" id="PTHR44472">
    <property type="entry name" value="DDB1- AND CUL4-ASSOCIATED FACTOR 4-RELATED"/>
    <property type="match status" value="1"/>
</dbReference>
<evidence type="ECO:0000256" key="3">
    <source>
        <dbReference type="PROSITE-ProRule" id="PRU00221"/>
    </source>
</evidence>
<evidence type="ECO:0000256" key="2">
    <source>
        <dbReference type="ARBA" id="ARBA00022737"/>
    </source>
</evidence>
<dbReference type="GO" id="GO:0080008">
    <property type="term" value="C:Cul4-RING E3 ubiquitin ligase complex"/>
    <property type="evidence" value="ECO:0007669"/>
    <property type="project" value="TreeGrafter"/>
</dbReference>
<name>A0A4Z1P6Z4_9PEZI</name>
<dbReference type="InterPro" id="IPR001680">
    <property type="entry name" value="WD40_rpt"/>
</dbReference>
<keyword evidence="1 3" id="KW-0853">WD repeat</keyword>
<dbReference type="InterPro" id="IPR052254">
    <property type="entry name" value="CUL4-DDB1_E3_ligase_receptor"/>
</dbReference>
<evidence type="ECO:0000313" key="5">
    <source>
        <dbReference type="Proteomes" id="UP000298493"/>
    </source>
</evidence>
<protein>
    <submittedName>
        <fullName evidence="4">Wd40 repeat-like-containing domain</fullName>
    </submittedName>
</protein>
<sequence length="513" mass="57800">MNRGNIPGYYFDEEKKKYFKITKTQYAPEGAKYSFDNYKKEIEIKNWAWQRYVWLTASLKRKRDEIEKSRRKRQLIARPLLLRNPLATGLGSRSETGLKCSSEMLDLRSQAFVQGLEKRVLIDLSNLEGQVGRITGPSIPHIKGFEYDSATQGIMMGTQSHGNSRSVHLLTSILPSEDSSKKRPKYSYKNLRHVMAFDSEISSLSLTGQRNLITTTQGSTRDPEIHIAALLSPDLADRTRPIDGYSSVRLRTKQATTTWCSTSFPTSPALNPETVAIGTDQGILCIDLRHSEWKFREIYQCNSDVLALSWLSPTTVTGGLRTGGVVMYDIRARGGIQRFTHPSAVINIKSIDEGQRIVVAGMANEMCMYDLRMLKEENRTIRVGEGHWALNDEDGRGGGNIGGDLTWRKPFMKKVKCPKPVVNFKYNNTVYPLGMDIHARLGIVAAGEEDGNIGIWSLRSGERMRKLWTDKPPGGTRNVAEPKDFVKCLKFVEDDGPPRLMASAGQKMIEWAW</sequence>
<dbReference type="STRING" id="86259.A0A4Z1P6Z4"/>
<dbReference type="EMBL" id="SNSC02000011">
    <property type="protein sequence ID" value="TID20280.1"/>
    <property type="molecule type" value="Genomic_DNA"/>
</dbReference>
<accession>A0A4Z1P6Z4</accession>
<reference evidence="4 5" key="1">
    <citation type="submission" date="2019-04" db="EMBL/GenBank/DDBJ databases">
        <title>High contiguity whole genome sequence and gene annotation resource for two Venturia nashicola isolates.</title>
        <authorList>
            <person name="Prokchorchik M."/>
            <person name="Won K."/>
            <person name="Lee Y."/>
            <person name="Choi E.D."/>
            <person name="Segonzac C."/>
            <person name="Sohn K.H."/>
        </authorList>
    </citation>
    <scope>NUCLEOTIDE SEQUENCE [LARGE SCALE GENOMIC DNA]</scope>
    <source>
        <strain evidence="4 5">PRI2</strain>
    </source>
</reference>
<dbReference type="AlphaFoldDB" id="A0A4Z1P6Z4"/>